<evidence type="ECO:0000313" key="2">
    <source>
        <dbReference type="Proteomes" id="UP000807342"/>
    </source>
</evidence>
<comment type="caution">
    <text evidence="1">The sequence shown here is derived from an EMBL/GenBank/DDBJ whole genome shotgun (WGS) entry which is preliminary data.</text>
</comment>
<dbReference type="OrthoDB" id="2686136at2759"/>
<accession>A0A9P5WZN5</accession>
<keyword evidence="2" id="KW-1185">Reference proteome</keyword>
<evidence type="ECO:0008006" key="3">
    <source>
        <dbReference type="Google" id="ProtNLM"/>
    </source>
</evidence>
<protein>
    <recommendedName>
        <fullName evidence="3">Myb/SANT-like domain-containing protein</fullName>
    </recommendedName>
</protein>
<dbReference type="Proteomes" id="UP000807342">
    <property type="component" value="Unassembled WGS sequence"/>
</dbReference>
<sequence length="165" mass="18401">MPSQRGEDFRREILLCTAHTVLRFVPIAIKHILTLHQESMSDISSKAPTWTPEEHAVIVEFLYNIRSLSASGGNFKPADFQALADHLCMVSPKCKNITATQVKQQWSSIKSIEKVINDYNNSSGAGGTDKEWGSLIFEGADLEHFVTYQDVLCTNEIVCPGPFML</sequence>
<dbReference type="AlphaFoldDB" id="A0A9P5WZN5"/>
<name>A0A9P5WZN5_9AGAR</name>
<gene>
    <name evidence="1" type="ORF">P691DRAFT_141851</name>
</gene>
<organism evidence="1 2">
    <name type="scientific">Macrolepiota fuliginosa MF-IS2</name>
    <dbReference type="NCBI Taxonomy" id="1400762"/>
    <lineage>
        <taxon>Eukaryota</taxon>
        <taxon>Fungi</taxon>
        <taxon>Dikarya</taxon>
        <taxon>Basidiomycota</taxon>
        <taxon>Agaricomycotina</taxon>
        <taxon>Agaricomycetes</taxon>
        <taxon>Agaricomycetidae</taxon>
        <taxon>Agaricales</taxon>
        <taxon>Agaricineae</taxon>
        <taxon>Agaricaceae</taxon>
        <taxon>Macrolepiota</taxon>
    </lineage>
</organism>
<dbReference type="EMBL" id="MU152702">
    <property type="protein sequence ID" value="KAF9440251.1"/>
    <property type="molecule type" value="Genomic_DNA"/>
</dbReference>
<reference evidence="1" key="1">
    <citation type="submission" date="2020-11" db="EMBL/GenBank/DDBJ databases">
        <authorList>
            <consortium name="DOE Joint Genome Institute"/>
            <person name="Ahrendt S."/>
            <person name="Riley R."/>
            <person name="Andreopoulos W."/>
            <person name="Labutti K."/>
            <person name="Pangilinan J."/>
            <person name="Ruiz-Duenas F.J."/>
            <person name="Barrasa J.M."/>
            <person name="Sanchez-Garcia M."/>
            <person name="Camarero S."/>
            <person name="Miyauchi S."/>
            <person name="Serrano A."/>
            <person name="Linde D."/>
            <person name="Babiker R."/>
            <person name="Drula E."/>
            <person name="Ayuso-Fernandez I."/>
            <person name="Pacheco R."/>
            <person name="Padilla G."/>
            <person name="Ferreira P."/>
            <person name="Barriuso J."/>
            <person name="Kellner H."/>
            <person name="Castanera R."/>
            <person name="Alfaro M."/>
            <person name="Ramirez L."/>
            <person name="Pisabarro A.G."/>
            <person name="Kuo A."/>
            <person name="Tritt A."/>
            <person name="Lipzen A."/>
            <person name="He G."/>
            <person name="Yan M."/>
            <person name="Ng V."/>
            <person name="Cullen D."/>
            <person name="Martin F."/>
            <person name="Rosso M.-N."/>
            <person name="Henrissat B."/>
            <person name="Hibbett D."/>
            <person name="Martinez A.T."/>
            <person name="Grigoriev I.V."/>
        </authorList>
    </citation>
    <scope>NUCLEOTIDE SEQUENCE</scope>
    <source>
        <strain evidence="1">MF-IS2</strain>
    </source>
</reference>
<proteinExistence type="predicted"/>
<evidence type="ECO:0000313" key="1">
    <source>
        <dbReference type="EMBL" id="KAF9440251.1"/>
    </source>
</evidence>